<dbReference type="InterPro" id="IPR019587">
    <property type="entry name" value="Polyketide_cyclase/dehydratase"/>
</dbReference>
<keyword evidence="2" id="KW-1185">Reference proteome</keyword>
<evidence type="ECO:0000313" key="2">
    <source>
        <dbReference type="Proteomes" id="UP000505377"/>
    </source>
</evidence>
<dbReference type="AlphaFoldDB" id="A0A6M6JMJ7"/>
<dbReference type="KEGG" id="pbro:HOP40_19075"/>
<proteinExistence type="predicted"/>
<gene>
    <name evidence="1" type="ORF">HOP40_19075</name>
</gene>
<dbReference type="InterPro" id="IPR023393">
    <property type="entry name" value="START-like_dom_sf"/>
</dbReference>
<evidence type="ECO:0008006" key="3">
    <source>
        <dbReference type="Google" id="ProtNLM"/>
    </source>
</evidence>
<dbReference type="Proteomes" id="UP000505377">
    <property type="component" value="Chromosome"/>
</dbReference>
<accession>A0A6M6JMJ7</accession>
<sequence length="160" mass="17001">MSQDRILQVSGTIAAPPEKAFALLADPARHPELDGAGMVRGLDSGGPVTAVGDEFVMRMNQDGIGDYAMRSEVTDYEPGRRIAWAPSIHPPGSLAHVIGEIDPSGHTYGWELEPTADGGTRVTHTYDWSGVADEGALGLYPRVTEEQMSASIAKLGEAAR</sequence>
<reference evidence="1 2" key="1">
    <citation type="submission" date="2020-05" db="EMBL/GenBank/DDBJ databases">
        <authorList>
            <person name="Mo P."/>
        </authorList>
    </citation>
    <scope>NUCLEOTIDE SEQUENCE [LARGE SCALE GENOMIC DNA]</scope>
    <source>
        <strain evidence="1 2">Gen01</strain>
    </source>
</reference>
<dbReference type="RefSeq" id="WP_172160470.1">
    <property type="nucleotide sequence ID" value="NZ_CP053564.1"/>
</dbReference>
<name>A0A6M6JMJ7_9PSEU</name>
<organism evidence="1 2">
    <name type="scientific">Pseudonocardia broussonetiae</name>
    <dbReference type="NCBI Taxonomy" id="2736640"/>
    <lineage>
        <taxon>Bacteria</taxon>
        <taxon>Bacillati</taxon>
        <taxon>Actinomycetota</taxon>
        <taxon>Actinomycetes</taxon>
        <taxon>Pseudonocardiales</taxon>
        <taxon>Pseudonocardiaceae</taxon>
        <taxon>Pseudonocardia</taxon>
    </lineage>
</organism>
<dbReference type="EMBL" id="CP053564">
    <property type="protein sequence ID" value="QJY47649.1"/>
    <property type="molecule type" value="Genomic_DNA"/>
</dbReference>
<dbReference type="Pfam" id="PF10604">
    <property type="entry name" value="Polyketide_cyc2"/>
    <property type="match status" value="1"/>
</dbReference>
<dbReference type="Gene3D" id="3.30.530.20">
    <property type="match status" value="1"/>
</dbReference>
<protein>
    <recommendedName>
        <fullName evidence="3">Polyketide cyclase</fullName>
    </recommendedName>
</protein>
<dbReference type="SUPFAM" id="SSF55961">
    <property type="entry name" value="Bet v1-like"/>
    <property type="match status" value="1"/>
</dbReference>
<evidence type="ECO:0000313" key="1">
    <source>
        <dbReference type="EMBL" id="QJY47649.1"/>
    </source>
</evidence>